<dbReference type="AlphaFoldDB" id="A0AAJ6CM20"/>
<feature type="region of interest" description="Disordered" evidence="11">
    <location>
        <begin position="790"/>
        <end position="821"/>
    </location>
</feature>
<feature type="compositionally biased region" description="Polar residues" evidence="11">
    <location>
        <begin position="790"/>
        <end position="806"/>
    </location>
</feature>
<evidence type="ECO:0000256" key="10">
    <source>
        <dbReference type="PIRSR" id="PIRSR610347-2"/>
    </source>
</evidence>
<dbReference type="Pfam" id="PF18121">
    <property type="entry name" value="TFA2_Winged_2"/>
    <property type="match status" value="1"/>
</dbReference>
<keyword evidence="4" id="KW-0227">DNA damage</keyword>
<feature type="binding site" evidence="10">
    <location>
        <position position="286"/>
    </location>
    <ligand>
        <name>substrate</name>
    </ligand>
</feature>
<organism evidence="14 15">
    <name type="scientific">Malassezia arunalokei</name>
    <dbReference type="NCBI Taxonomy" id="1514897"/>
    <lineage>
        <taxon>Eukaryota</taxon>
        <taxon>Fungi</taxon>
        <taxon>Dikarya</taxon>
        <taxon>Basidiomycota</taxon>
        <taxon>Ustilaginomycotina</taxon>
        <taxon>Malasseziomycetes</taxon>
        <taxon>Malasseziales</taxon>
        <taxon>Malasseziaceae</taxon>
        <taxon>Malassezia</taxon>
    </lineage>
</organism>
<dbReference type="InterPro" id="IPR001736">
    <property type="entry name" value="PLipase_D/transphosphatidylase"/>
</dbReference>
<protein>
    <recommendedName>
        <fullName evidence="16">Transcription initiation factor IIE subunit beta</fullName>
    </recommendedName>
</protein>
<dbReference type="Proteomes" id="UP001217582">
    <property type="component" value="Chromosome 3"/>
</dbReference>
<keyword evidence="8" id="KW-0539">Nucleus</keyword>
<evidence type="ECO:0000256" key="5">
    <source>
        <dbReference type="ARBA" id="ARBA00022801"/>
    </source>
</evidence>
<dbReference type="Pfam" id="PF02186">
    <property type="entry name" value="TFIIE_beta"/>
    <property type="match status" value="1"/>
</dbReference>
<evidence type="ECO:0000259" key="13">
    <source>
        <dbReference type="PROSITE" id="PS51351"/>
    </source>
</evidence>
<dbReference type="PANTHER" id="PTHR12415">
    <property type="entry name" value="TYROSYL-DNA PHOSPHODIESTERASE 1"/>
    <property type="match status" value="1"/>
</dbReference>
<evidence type="ECO:0000259" key="12">
    <source>
        <dbReference type="PROSITE" id="PS50035"/>
    </source>
</evidence>
<dbReference type="GO" id="GO:0004527">
    <property type="term" value="F:exonuclease activity"/>
    <property type="evidence" value="ECO:0007669"/>
    <property type="project" value="UniProtKB-KW"/>
</dbReference>
<dbReference type="GO" id="GO:0005634">
    <property type="term" value="C:nucleus"/>
    <property type="evidence" value="ECO:0007669"/>
    <property type="project" value="UniProtKB-SubCell"/>
</dbReference>
<reference evidence="14 15" key="1">
    <citation type="submission" date="2023-03" db="EMBL/GenBank/DDBJ databases">
        <title>Mating type loci evolution in Malassezia.</title>
        <authorList>
            <person name="Coelho M.A."/>
        </authorList>
    </citation>
    <scope>NUCLEOTIDE SEQUENCE [LARGE SCALE GENOMIC DNA]</scope>
    <source>
        <strain evidence="14 15">CBS 13387</strain>
    </source>
</reference>
<dbReference type="Gene3D" id="3.30.870.10">
    <property type="entry name" value="Endonuclease Chain A"/>
    <property type="match status" value="2"/>
</dbReference>
<dbReference type="GO" id="GO:0003697">
    <property type="term" value="F:single-stranded DNA binding"/>
    <property type="evidence" value="ECO:0007669"/>
    <property type="project" value="TreeGrafter"/>
</dbReference>
<dbReference type="InterPro" id="IPR003166">
    <property type="entry name" value="TFIIE_bsu_DNA-bd"/>
</dbReference>
<dbReference type="InterPro" id="IPR040501">
    <property type="entry name" value="TFA2_Winged_2"/>
</dbReference>
<dbReference type="PROSITE" id="PS51351">
    <property type="entry name" value="TFIIE_BETA_C"/>
    <property type="match status" value="1"/>
</dbReference>
<dbReference type="Pfam" id="PF06087">
    <property type="entry name" value="Tyr-DNA_phospho"/>
    <property type="match status" value="1"/>
</dbReference>
<feature type="compositionally biased region" description="Basic residues" evidence="11">
    <location>
        <begin position="808"/>
        <end position="821"/>
    </location>
</feature>
<evidence type="ECO:0000256" key="1">
    <source>
        <dbReference type="ARBA" id="ARBA00004123"/>
    </source>
</evidence>
<comment type="similarity">
    <text evidence="2">Belongs to the tyrosyl-DNA phosphodiesterase family.</text>
</comment>
<feature type="region of interest" description="Disordered" evidence="11">
    <location>
        <begin position="126"/>
        <end position="157"/>
    </location>
</feature>
<keyword evidence="6" id="KW-0269">Exonuclease</keyword>
<feature type="domain" description="TFIIE beta" evidence="13">
    <location>
        <begin position="595"/>
        <end position="674"/>
    </location>
</feature>
<name>A0AAJ6CM20_9BASI</name>
<evidence type="ECO:0000313" key="14">
    <source>
        <dbReference type="EMBL" id="WFD15895.1"/>
    </source>
</evidence>
<keyword evidence="7" id="KW-0234">DNA repair</keyword>
<evidence type="ECO:0000256" key="8">
    <source>
        <dbReference type="ARBA" id="ARBA00023242"/>
    </source>
</evidence>
<dbReference type="PROSITE" id="PS50035">
    <property type="entry name" value="PLD"/>
    <property type="match status" value="1"/>
</dbReference>
<evidence type="ECO:0000256" key="9">
    <source>
        <dbReference type="PIRSR" id="PIRSR610347-1"/>
    </source>
</evidence>
<keyword evidence="3" id="KW-0540">Nuclease</keyword>
<gene>
    <name evidence="14" type="ORF">MARU1_001921</name>
</gene>
<dbReference type="PANTHER" id="PTHR12415:SF0">
    <property type="entry name" value="TYROSYL-DNA PHOSPHODIESTERASE 1"/>
    <property type="match status" value="1"/>
</dbReference>
<evidence type="ECO:0000256" key="3">
    <source>
        <dbReference type="ARBA" id="ARBA00022722"/>
    </source>
</evidence>
<proteinExistence type="inferred from homology"/>
<evidence type="ECO:0000256" key="4">
    <source>
        <dbReference type="ARBA" id="ARBA00022763"/>
    </source>
</evidence>
<feature type="active site" description="Proton donor/acceptor" evidence="9">
    <location>
        <position position="522"/>
    </location>
</feature>
<dbReference type="GO" id="GO:0003690">
    <property type="term" value="F:double-stranded DNA binding"/>
    <property type="evidence" value="ECO:0007669"/>
    <property type="project" value="TreeGrafter"/>
</dbReference>
<comment type="subcellular location">
    <subcellularLocation>
        <location evidence="1">Nucleus</location>
    </subcellularLocation>
</comment>
<dbReference type="GO" id="GO:0006281">
    <property type="term" value="P:DNA repair"/>
    <property type="evidence" value="ECO:0007669"/>
    <property type="project" value="UniProtKB-KW"/>
</dbReference>
<dbReference type="InterPro" id="IPR010347">
    <property type="entry name" value="Tdp1"/>
</dbReference>
<keyword evidence="5" id="KW-0378">Hydrolase</keyword>
<feature type="active site" description="Nucleophile" evidence="9">
    <location>
        <position position="284"/>
    </location>
</feature>
<keyword evidence="15" id="KW-1185">Reference proteome</keyword>
<feature type="compositionally biased region" description="Polar residues" evidence="11">
    <location>
        <begin position="143"/>
        <end position="152"/>
    </location>
</feature>
<feature type="domain" description="PLD phosphodiesterase" evidence="12">
    <location>
        <begin position="517"/>
        <end position="549"/>
    </location>
</feature>
<evidence type="ECO:0008006" key="16">
    <source>
        <dbReference type="Google" id="ProtNLM"/>
    </source>
</evidence>
<accession>A0AAJ6CM20</accession>
<evidence type="ECO:0000256" key="11">
    <source>
        <dbReference type="SAM" id="MobiDB-lite"/>
    </source>
</evidence>
<dbReference type="SUPFAM" id="SSF56024">
    <property type="entry name" value="Phospholipase D/nuclease"/>
    <property type="match status" value="2"/>
</dbReference>
<sequence length="841" mass="94731">MEKTLASRDEVQKAWESHRNLYTDMFEETHAIRERLWKLEHDMFATRTRSRVSPTWDQPSYEIPPMPPVRLTVCTCKQCTPPLLSWHSIASAVAVMSPQVHTENTVQNPLLALVPDRKQLEHERLQRVAARERQHSRHKRSRSASYDTSASIDTEEQSIKQARLTAPSQRYTPVSSADRFWNGAVKATHNRYSRAARAGTRLDQVLLPATSKDACGLQRVMMASYDVDIEWLESIFPPDIPITYIGNPPPAYHGGVPAGLYRSDLHANWEMAVPYKPHARALQHMKFLLLFFDTHVRVVISTGNLTPLDWSRYENDFPSTTQAHVCTCGAGYSSYGFLAQLERVLSSLSIPQNHAAVQKLREYSFQGARAHIVASWPIQSVARGWSNMEEAGLSRLGHVARTLCPTIEPSLRMEAQGSSLASYDRRWLEQFYLLACGHPTSILPLTSKRTDNPSPEFVQAVGIQDWPPIQILFPTQSYVEHKSVEGRKGGGCFFGKPDDFHKRQLRELFAQPVSERGHLLIHAKSILVTNDTHSNGYVYLGSHNFTRAAWGTVSGTPEHPTQSLSNWELGVVLPLSHKDAWDAILNLALAEGEVYSQPTNTGVGQHENTQLVAAIDALKRTTHPVRIEDFALVHGLNALLDQNSSLFQRFKQHPKVRYDEKTDLWSYKPDYEVHSSADIIALLRQKYYHPFALTPESSAAGMRISELRESYPPAREAVEELVNEKPVENRQVLVLRGKRDGSIRHVFWNPIQGDIVKPIDDEFKQLWHSLPAPNVVDLASDLESEGLSATSTLETLPQANTPSTAAQRGKKGKRGSAPRKFKLQNTHLKGVDLSKDFIKPN</sequence>
<evidence type="ECO:0000256" key="7">
    <source>
        <dbReference type="ARBA" id="ARBA00023204"/>
    </source>
</evidence>
<evidence type="ECO:0000313" key="15">
    <source>
        <dbReference type="Proteomes" id="UP001217582"/>
    </source>
</evidence>
<evidence type="ECO:0000256" key="2">
    <source>
        <dbReference type="ARBA" id="ARBA00010205"/>
    </source>
</evidence>
<dbReference type="GO" id="GO:0006367">
    <property type="term" value="P:transcription initiation at RNA polymerase II promoter"/>
    <property type="evidence" value="ECO:0007669"/>
    <property type="project" value="InterPro"/>
</dbReference>
<evidence type="ECO:0000256" key="6">
    <source>
        <dbReference type="ARBA" id="ARBA00022839"/>
    </source>
</evidence>
<feature type="binding site" evidence="10">
    <location>
        <position position="524"/>
    </location>
    <ligand>
        <name>substrate</name>
    </ligand>
</feature>
<dbReference type="GO" id="GO:0017005">
    <property type="term" value="F:3'-tyrosyl-DNA phosphodiesterase activity"/>
    <property type="evidence" value="ECO:0007669"/>
    <property type="project" value="TreeGrafter"/>
</dbReference>
<dbReference type="EMBL" id="CP119918">
    <property type="protein sequence ID" value="WFD15895.1"/>
    <property type="molecule type" value="Genomic_DNA"/>
</dbReference>